<feature type="chain" id="PRO_5045496507" description="Secreted protein" evidence="2">
    <location>
        <begin position="27"/>
        <end position="150"/>
    </location>
</feature>
<evidence type="ECO:0008006" key="5">
    <source>
        <dbReference type="Google" id="ProtNLM"/>
    </source>
</evidence>
<dbReference type="RefSeq" id="WP_344346779.1">
    <property type="nucleotide sequence ID" value="NZ_BAAASM010000006.1"/>
</dbReference>
<gene>
    <name evidence="3" type="ORF">ACFP3J_05930</name>
</gene>
<dbReference type="Proteomes" id="UP001596065">
    <property type="component" value="Unassembled WGS sequence"/>
</dbReference>
<comment type="caution">
    <text evidence="3">The sequence shown here is derived from an EMBL/GenBank/DDBJ whole genome shotgun (WGS) entry which is preliminary data.</text>
</comment>
<protein>
    <recommendedName>
        <fullName evidence="5">Secreted protein</fullName>
    </recommendedName>
</protein>
<keyword evidence="2" id="KW-0732">Signal</keyword>
<dbReference type="EMBL" id="JBHSOE010000006">
    <property type="protein sequence ID" value="MFC5655028.1"/>
    <property type="molecule type" value="Genomic_DNA"/>
</dbReference>
<accession>A0ABW0WBC1</accession>
<evidence type="ECO:0000256" key="2">
    <source>
        <dbReference type="SAM" id="SignalP"/>
    </source>
</evidence>
<feature type="signal peptide" evidence="2">
    <location>
        <begin position="1"/>
        <end position="26"/>
    </location>
</feature>
<evidence type="ECO:0000313" key="4">
    <source>
        <dbReference type="Proteomes" id="UP001596065"/>
    </source>
</evidence>
<evidence type="ECO:0000256" key="1">
    <source>
        <dbReference type="SAM" id="MobiDB-lite"/>
    </source>
</evidence>
<proteinExistence type="predicted"/>
<name>A0ABW0WBC1_STRNO</name>
<evidence type="ECO:0000313" key="3">
    <source>
        <dbReference type="EMBL" id="MFC5655028.1"/>
    </source>
</evidence>
<sequence length="150" mass="15834">MDRRRVVVAALALVALSGCSSHTDKARPTASPTDGARQAVSDYLSALNRRSATDLIRVGGVKDEPRSRREAARILAAKGGRGWKISSLEIGYDFGPTTGTARLTAVDKSGKPMKDKFTVSREKGTWQVVVFAGQPNPPGKTPASTALPGS</sequence>
<feature type="region of interest" description="Disordered" evidence="1">
    <location>
        <begin position="131"/>
        <end position="150"/>
    </location>
</feature>
<organism evidence="3 4">
    <name type="scientific">Streptomyces nogalater</name>
    <dbReference type="NCBI Taxonomy" id="38314"/>
    <lineage>
        <taxon>Bacteria</taxon>
        <taxon>Bacillati</taxon>
        <taxon>Actinomycetota</taxon>
        <taxon>Actinomycetes</taxon>
        <taxon>Kitasatosporales</taxon>
        <taxon>Streptomycetaceae</taxon>
        <taxon>Streptomyces</taxon>
    </lineage>
</organism>
<reference evidence="4" key="1">
    <citation type="journal article" date="2019" name="Int. J. Syst. Evol. Microbiol.">
        <title>The Global Catalogue of Microorganisms (GCM) 10K type strain sequencing project: providing services to taxonomists for standard genome sequencing and annotation.</title>
        <authorList>
            <consortium name="The Broad Institute Genomics Platform"/>
            <consortium name="The Broad Institute Genome Sequencing Center for Infectious Disease"/>
            <person name="Wu L."/>
            <person name="Ma J."/>
        </authorList>
    </citation>
    <scope>NUCLEOTIDE SEQUENCE [LARGE SCALE GENOMIC DNA]</scope>
    <source>
        <strain evidence="4">KCTC 5701</strain>
    </source>
</reference>
<keyword evidence="4" id="KW-1185">Reference proteome</keyword>
<dbReference type="PROSITE" id="PS51257">
    <property type="entry name" value="PROKAR_LIPOPROTEIN"/>
    <property type="match status" value="1"/>
</dbReference>